<proteinExistence type="inferred from homology"/>
<evidence type="ECO:0000256" key="1">
    <source>
        <dbReference type="ARBA" id="ARBA00010641"/>
    </source>
</evidence>
<name>A0A327NKA4_9BACT</name>
<evidence type="ECO:0000256" key="4">
    <source>
        <dbReference type="ARBA" id="ARBA00023163"/>
    </source>
</evidence>
<evidence type="ECO:0000256" key="2">
    <source>
        <dbReference type="ARBA" id="ARBA00023015"/>
    </source>
</evidence>
<organism evidence="7 8">
    <name type="scientific">Spirosoma telluris</name>
    <dbReference type="NCBI Taxonomy" id="2183553"/>
    <lineage>
        <taxon>Bacteria</taxon>
        <taxon>Pseudomonadati</taxon>
        <taxon>Bacteroidota</taxon>
        <taxon>Cytophagia</taxon>
        <taxon>Cytophagales</taxon>
        <taxon>Cytophagaceae</taxon>
        <taxon>Spirosoma</taxon>
    </lineage>
</organism>
<feature type="domain" description="RNA polymerase sigma-70 region 2" evidence="5">
    <location>
        <begin position="30"/>
        <end position="95"/>
    </location>
</feature>
<dbReference type="PANTHER" id="PTHR43133">
    <property type="entry name" value="RNA POLYMERASE ECF-TYPE SIGMA FACTO"/>
    <property type="match status" value="1"/>
</dbReference>
<evidence type="ECO:0000313" key="8">
    <source>
        <dbReference type="Proteomes" id="UP000249016"/>
    </source>
</evidence>
<reference evidence="7 8" key="1">
    <citation type="submission" date="2018-06" db="EMBL/GenBank/DDBJ databases">
        <title>Spirosoma sp. HMF3257 Genome sequencing and assembly.</title>
        <authorList>
            <person name="Kang H."/>
            <person name="Cha I."/>
            <person name="Kim H."/>
            <person name="Kang J."/>
            <person name="Joh K."/>
        </authorList>
    </citation>
    <scope>NUCLEOTIDE SEQUENCE [LARGE SCALE GENOMIC DNA]</scope>
    <source>
        <strain evidence="7 8">HMF3257</strain>
    </source>
</reference>
<keyword evidence="2" id="KW-0805">Transcription regulation</keyword>
<dbReference type="Pfam" id="PF08281">
    <property type="entry name" value="Sigma70_r4_2"/>
    <property type="match status" value="1"/>
</dbReference>
<dbReference type="PANTHER" id="PTHR43133:SF51">
    <property type="entry name" value="RNA POLYMERASE SIGMA FACTOR"/>
    <property type="match status" value="1"/>
</dbReference>
<dbReference type="Proteomes" id="UP000249016">
    <property type="component" value="Unassembled WGS sequence"/>
</dbReference>
<dbReference type="Gene3D" id="1.10.10.10">
    <property type="entry name" value="Winged helix-like DNA-binding domain superfamily/Winged helix DNA-binding domain"/>
    <property type="match status" value="1"/>
</dbReference>
<dbReference type="InterPro" id="IPR039425">
    <property type="entry name" value="RNA_pol_sigma-70-like"/>
</dbReference>
<dbReference type="GO" id="GO:0003677">
    <property type="term" value="F:DNA binding"/>
    <property type="evidence" value="ECO:0007669"/>
    <property type="project" value="InterPro"/>
</dbReference>
<keyword evidence="8" id="KW-1185">Reference proteome</keyword>
<dbReference type="InterPro" id="IPR013325">
    <property type="entry name" value="RNA_pol_sigma_r2"/>
</dbReference>
<dbReference type="InterPro" id="IPR036388">
    <property type="entry name" value="WH-like_DNA-bd_sf"/>
</dbReference>
<gene>
    <name evidence="7" type="ORF">HMF3257_19555</name>
</gene>
<dbReference type="EMBL" id="QLII01000001">
    <property type="protein sequence ID" value="RAI75810.1"/>
    <property type="molecule type" value="Genomic_DNA"/>
</dbReference>
<keyword evidence="4" id="KW-0804">Transcription</keyword>
<accession>A0A327NKA4</accession>
<dbReference type="CDD" id="cd06171">
    <property type="entry name" value="Sigma70_r4"/>
    <property type="match status" value="1"/>
</dbReference>
<dbReference type="GO" id="GO:0016987">
    <property type="term" value="F:sigma factor activity"/>
    <property type="evidence" value="ECO:0007669"/>
    <property type="project" value="UniProtKB-KW"/>
</dbReference>
<evidence type="ECO:0000313" key="7">
    <source>
        <dbReference type="EMBL" id="RAI75810.1"/>
    </source>
</evidence>
<dbReference type="SUPFAM" id="SSF88946">
    <property type="entry name" value="Sigma2 domain of RNA polymerase sigma factors"/>
    <property type="match status" value="1"/>
</dbReference>
<comment type="similarity">
    <text evidence="1">Belongs to the sigma-70 factor family. ECF subfamily.</text>
</comment>
<dbReference type="SUPFAM" id="SSF88659">
    <property type="entry name" value="Sigma3 and sigma4 domains of RNA polymerase sigma factors"/>
    <property type="match status" value="1"/>
</dbReference>
<evidence type="ECO:0000259" key="5">
    <source>
        <dbReference type="Pfam" id="PF04542"/>
    </source>
</evidence>
<dbReference type="Pfam" id="PF04542">
    <property type="entry name" value="Sigma70_r2"/>
    <property type="match status" value="1"/>
</dbReference>
<dbReference type="AlphaFoldDB" id="A0A327NKA4"/>
<dbReference type="GO" id="GO:0006352">
    <property type="term" value="P:DNA-templated transcription initiation"/>
    <property type="evidence" value="ECO:0007669"/>
    <property type="project" value="InterPro"/>
</dbReference>
<evidence type="ECO:0000259" key="6">
    <source>
        <dbReference type="Pfam" id="PF08281"/>
    </source>
</evidence>
<comment type="caution">
    <text evidence="7">The sequence shown here is derived from an EMBL/GenBank/DDBJ whole genome shotgun (WGS) entry which is preliminary data.</text>
</comment>
<sequence>MESLPNQLSNDRILVRKVLTGDQRAFSQIIKETEGLVAQIIFKMIANSDDRKDLAQDVYLKVYQQLDRFRFQAKLSTWIGQIAYHTCLHHLERKKIALVPIGDSDREPSPGFSTPFENEIEGQLMREELSQLVASAMDQLNPIYRTLITLYHQEELSYSEIGQIVQLPEGTVKSYLFRARKALKAHVLRIYNTNIG</sequence>
<dbReference type="InterPro" id="IPR007627">
    <property type="entry name" value="RNA_pol_sigma70_r2"/>
</dbReference>
<dbReference type="InterPro" id="IPR013324">
    <property type="entry name" value="RNA_pol_sigma_r3/r4-like"/>
</dbReference>
<protein>
    <submittedName>
        <fullName evidence="7">RNA polymerase sigma factor</fullName>
    </submittedName>
</protein>
<dbReference type="NCBIfam" id="TIGR02937">
    <property type="entry name" value="sigma70-ECF"/>
    <property type="match status" value="1"/>
</dbReference>
<dbReference type="Gene3D" id="1.10.1740.10">
    <property type="match status" value="1"/>
</dbReference>
<dbReference type="InterPro" id="IPR013249">
    <property type="entry name" value="RNA_pol_sigma70_r4_t2"/>
</dbReference>
<feature type="domain" description="RNA polymerase sigma factor 70 region 4 type 2" evidence="6">
    <location>
        <begin position="131"/>
        <end position="183"/>
    </location>
</feature>
<dbReference type="InterPro" id="IPR014284">
    <property type="entry name" value="RNA_pol_sigma-70_dom"/>
</dbReference>
<evidence type="ECO:0000256" key="3">
    <source>
        <dbReference type="ARBA" id="ARBA00023082"/>
    </source>
</evidence>
<keyword evidence="3" id="KW-0731">Sigma factor</keyword>